<evidence type="ECO:0000313" key="2">
    <source>
        <dbReference type="Proteomes" id="UP000823960"/>
    </source>
</evidence>
<dbReference type="Proteomes" id="UP000823960">
    <property type="component" value="Unassembled WGS sequence"/>
</dbReference>
<name>A0A9D1T503_9FIRM</name>
<reference evidence="1" key="1">
    <citation type="submission" date="2020-10" db="EMBL/GenBank/DDBJ databases">
        <authorList>
            <person name="Gilroy R."/>
        </authorList>
    </citation>
    <scope>NUCLEOTIDE SEQUENCE</scope>
    <source>
        <strain evidence="1">1370</strain>
    </source>
</reference>
<dbReference type="EMBL" id="DVOL01000061">
    <property type="protein sequence ID" value="HIV10933.1"/>
    <property type="molecule type" value="Genomic_DNA"/>
</dbReference>
<reference evidence="1" key="2">
    <citation type="journal article" date="2021" name="PeerJ">
        <title>Extensive microbial diversity within the chicken gut microbiome revealed by metagenomics and culture.</title>
        <authorList>
            <person name="Gilroy R."/>
            <person name="Ravi A."/>
            <person name="Getino M."/>
            <person name="Pursley I."/>
            <person name="Horton D.L."/>
            <person name="Alikhan N.F."/>
            <person name="Baker D."/>
            <person name="Gharbi K."/>
            <person name="Hall N."/>
            <person name="Watson M."/>
            <person name="Adriaenssens E.M."/>
            <person name="Foster-Nyarko E."/>
            <person name="Jarju S."/>
            <person name="Secka A."/>
            <person name="Antonio M."/>
            <person name="Oren A."/>
            <person name="Chaudhuri R.R."/>
            <person name="La Ragione R."/>
            <person name="Hildebrand F."/>
            <person name="Pallen M.J."/>
        </authorList>
    </citation>
    <scope>NUCLEOTIDE SEQUENCE</scope>
    <source>
        <strain evidence="1">1370</strain>
    </source>
</reference>
<evidence type="ECO:0008006" key="3">
    <source>
        <dbReference type="Google" id="ProtNLM"/>
    </source>
</evidence>
<gene>
    <name evidence="1" type="ORF">IAD28_04500</name>
</gene>
<sequence>MTVDGLLELGFTAAALPDGKRQLEGVYIGDLLSWVMGRASADYAWITIMSNINIIAVAALADTACVILAEGVTLPKDIIDTANSKGVNILGSELPAYEIACLLYESLKK</sequence>
<dbReference type="SUPFAM" id="SSF75138">
    <property type="entry name" value="HprK N-terminal domain-like"/>
    <property type="match status" value="1"/>
</dbReference>
<proteinExistence type="predicted"/>
<dbReference type="InterPro" id="IPR028979">
    <property type="entry name" value="Ser_kin/Pase_Hpr-like_N_sf"/>
</dbReference>
<comment type="caution">
    <text evidence="1">The sequence shown here is derived from an EMBL/GenBank/DDBJ whole genome shotgun (WGS) entry which is preliminary data.</text>
</comment>
<dbReference type="AlphaFoldDB" id="A0A9D1T503"/>
<protein>
    <recommendedName>
        <fullName evidence="3">DRTGG domain-containing protein</fullName>
    </recommendedName>
</protein>
<dbReference type="Gene3D" id="3.40.1390.20">
    <property type="entry name" value="HprK N-terminal domain-like"/>
    <property type="match status" value="1"/>
</dbReference>
<organism evidence="1 2">
    <name type="scientific">Candidatus Faeciplasma avium</name>
    <dbReference type="NCBI Taxonomy" id="2840798"/>
    <lineage>
        <taxon>Bacteria</taxon>
        <taxon>Bacillati</taxon>
        <taxon>Bacillota</taxon>
        <taxon>Clostridia</taxon>
        <taxon>Eubacteriales</taxon>
        <taxon>Oscillospiraceae</taxon>
        <taxon>Oscillospiraceae incertae sedis</taxon>
        <taxon>Candidatus Faeciplasma</taxon>
    </lineage>
</organism>
<evidence type="ECO:0000313" key="1">
    <source>
        <dbReference type="EMBL" id="HIV10933.1"/>
    </source>
</evidence>
<accession>A0A9D1T503</accession>